<reference evidence="4" key="1">
    <citation type="submission" date="2022-08" db="EMBL/GenBank/DDBJ databases">
        <title>Polycladomyces zharkentsis sp. nov., a novel thermophilic CMC and starch-degrading bacterium isolated from a geothermal spring in Kazakhstan.</title>
        <authorList>
            <person name="Mashzhan A."/>
            <person name="Kistaubaeva A."/>
            <person name="Javier-Lopez R."/>
            <person name="Birkeland N.-K."/>
        </authorList>
    </citation>
    <scope>NUCLEOTIDE SEQUENCE</scope>
    <source>
        <strain evidence="4">KSR 13</strain>
    </source>
</reference>
<evidence type="ECO:0000256" key="1">
    <source>
        <dbReference type="ARBA" id="ARBA00022679"/>
    </source>
</evidence>
<keyword evidence="5" id="KW-1185">Reference proteome</keyword>
<dbReference type="Gene3D" id="3.40.630.30">
    <property type="match status" value="1"/>
</dbReference>
<dbReference type="NCBIfam" id="NF040503">
    <property type="entry name" value="resist_ArsN1a"/>
    <property type="match status" value="1"/>
</dbReference>
<dbReference type="EMBL" id="JANRHH010000036">
    <property type="protein sequence ID" value="MDN4594106.1"/>
    <property type="molecule type" value="Genomic_DNA"/>
</dbReference>
<evidence type="ECO:0000313" key="5">
    <source>
        <dbReference type="Proteomes" id="UP001174196"/>
    </source>
</evidence>
<keyword evidence="2" id="KW-0012">Acyltransferase</keyword>
<dbReference type="CDD" id="cd04301">
    <property type="entry name" value="NAT_SF"/>
    <property type="match status" value="1"/>
</dbReference>
<dbReference type="PROSITE" id="PS51186">
    <property type="entry name" value="GNAT"/>
    <property type="match status" value="1"/>
</dbReference>
<evidence type="ECO:0000313" key="4">
    <source>
        <dbReference type="EMBL" id="MDN4594106.1"/>
    </source>
</evidence>
<dbReference type="RefSeq" id="WP_301238789.1">
    <property type="nucleotide sequence ID" value="NZ_JANRHH010000036.1"/>
</dbReference>
<feature type="domain" description="N-acetyltransferase" evidence="3">
    <location>
        <begin position="3"/>
        <end position="164"/>
    </location>
</feature>
<evidence type="ECO:0000256" key="2">
    <source>
        <dbReference type="ARBA" id="ARBA00023315"/>
    </source>
</evidence>
<dbReference type="PANTHER" id="PTHR43072">
    <property type="entry name" value="N-ACETYLTRANSFERASE"/>
    <property type="match status" value="1"/>
</dbReference>
<evidence type="ECO:0000259" key="3">
    <source>
        <dbReference type="PROSITE" id="PS51186"/>
    </source>
</evidence>
<comment type="caution">
    <text evidence="4">The sequence shown here is derived from an EMBL/GenBank/DDBJ whole genome shotgun (WGS) entry which is preliminary data.</text>
</comment>
<name>A0ABT8INJ7_9BACL</name>
<dbReference type="SUPFAM" id="SSF55729">
    <property type="entry name" value="Acyl-CoA N-acyltransferases (Nat)"/>
    <property type="match status" value="1"/>
</dbReference>
<organism evidence="4 5">
    <name type="scientific">Polycladomyces subterraneus</name>
    <dbReference type="NCBI Taxonomy" id="1016997"/>
    <lineage>
        <taxon>Bacteria</taxon>
        <taxon>Bacillati</taxon>
        <taxon>Bacillota</taxon>
        <taxon>Bacilli</taxon>
        <taxon>Bacillales</taxon>
        <taxon>Thermoactinomycetaceae</taxon>
        <taxon>Polycladomyces</taxon>
    </lineage>
</organism>
<dbReference type="InterPro" id="IPR000182">
    <property type="entry name" value="GNAT_dom"/>
</dbReference>
<protein>
    <submittedName>
        <fullName evidence="4">Arsinothricin resistance N-acetyltransferase ArsN1</fullName>
    </submittedName>
</protein>
<dbReference type="PANTHER" id="PTHR43072:SF23">
    <property type="entry name" value="UPF0039 PROTEIN C11D3.02C"/>
    <property type="match status" value="1"/>
</dbReference>
<sequence length="168" mass="19274">MNLHIRLALLHDAGAIARIYNAGIRSGNATFETRTVTVEERCRWIEQQEEYHPILVAETEGQVVGWASVHPYRERDCYHGVGEFSIYVDESHQGKGIGKQLLQALVEACARRGYWKLVSRIFDFNHASRALCQSCGFREVGVYEKHGKRNGRWVDCVIVERLIEENLD</sequence>
<accession>A0ABT8INJ7</accession>
<dbReference type="Pfam" id="PF00583">
    <property type="entry name" value="Acetyltransf_1"/>
    <property type="match status" value="1"/>
</dbReference>
<keyword evidence="1" id="KW-0808">Transferase</keyword>
<dbReference type="InterPro" id="IPR016181">
    <property type="entry name" value="Acyl_CoA_acyltransferase"/>
</dbReference>
<proteinExistence type="predicted"/>
<gene>
    <name evidence="4" type="ORF">NWF35_09345</name>
</gene>
<dbReference type="Proteomes" id="UP001174196">
    <property type="component" value="Unassembled WGS sequence"/>
</dbReference>